<feature type="transmembrane region" description="Helical" evidence="7">
    <location>
        <begin position="6"/>
        <end position="28"/>
    </location>
</feature>
<proteinExistence type="inferred from homology"/>
<dbReference type="Proteomes" id="UP000178735">
    <property type="component" value="Unassembled WGS sequence"/>
</dbReference>
<protein>
    <recommendedName>
        <fullName evidence="8">MotA/TolQ/ExbB proton channel domain-containing protein</fullName>
    </recommendedName>
</protein>
<evidence type="ECO:0000256" key="5">
    <source>
        <dbReference type="ARBA" id="ARBA00023136"/>
    </source>
</evidence>
<feature type="domain" description="MotA/TolQ/ExbB proton channel" evidence="8">
    <location>
        <begin position="92"/>
        <end position="181"/>
    </location>
</feature>
<evidence type="ECO:0000256" key="3">
    <source>
        <dbReference type="ARBA" id="ARBA00022692"/>
    </source>
</evidence>
<evidence type="ECO:0000313" key="10">
    <source>
        <dbReference type="Proteomes" id="UP000178735"/>
    </source>
</evidence>
<keyword evidence="6" id="KW-0653">Protein transport</keyword>
<dbReference type="PANTHER" id="PTHR30625">
    <property type="entry name" value="PROTEIN TOLQ"/>
    <property type="match status" value="1"/>
</dbReference>
<keyword evidence="5 7" id="KW-0472">Membrane</keyword>
<dbReference type="Pfam" id="PF01618">
    <property type="entry name" value="MotA_ExbB"/>
    <property type="match status" value="1"/>
</dbReference>
<evidence type="ECO:0000256" key="2">
    <source>
        <dbReference type="ARBA" id="ARBA00022475"/>
    </source>
</evidence>
<feature type="transmembrane region" description="Helical" evidence="7">
    <location>
        <begin position="111"/>
        <end position="132"/>
    </location>
</feature>
<dbReference type="InterPro" id="IPR002898">
    <property type="entry name" value="MotA_ExbB_proton_chnl"/>
</dbReference>
<accession>A0A1F7WNX2</accession>
<dbReference type="EMBL" id="MGFH01000141">
    <property type="protein sequence ID" value="OGM04530.1"/>
    <property type="molecule type" value="Genomic_DNA"/>
</dbReference>
<dbReference type="AlphaFoldDB" id="A0A1F7WNX2"/>
<sequence>MFNSGFGDISVTIIVLFVLSFFSLSFYLEKLYTIISFDRRNGDNLKKISGAVLGKVPEEADKNAAGIFAELISEKSVPLTRSARGLIFNYNIEADLAVETLRVSIAKLGSIAVLSPYIGLFGTVMGIIEAFAAIARTGSSNFAFVSKGISEALIATAAGLFLAIMASFFYNHLTSKLKLIQTYKDCFIERLENEAAEGGIK</sequence>
<feature type="transmembrane region" description="Helical" evidence="7">
    <location>
        <begin position="152"/>
        <end position="170"/>
    </location>
</feature>
<name>A0A1F7WNX2_9BACT</name>
<keyword evidence="6" id="KW-0813">Transport</keyword>
<evidence type="ECO:0000256" key="7">
    <source>
        <dbReference type="SAM" id="Phobius"/>
    </source>
</evidence>
<evidence type="ECO:0000313" key="9">
    <source>
        <dbReference type="EMBL" id="OGM04530.1"/>
    </source>
</evidence>
<evidence type="ECO:0000256" key="4">
    <source>
        <dbReference type="ARBA" id="ARBA00022989"/>
    </source>
</evidence>
<keyword evidence="4 7" id="KW-1133">Transmembrane helix</keyword>
<comment type="subcellular location">
    <subcellularLocation>
        <location evidence="1">Cell membrane</location>
        <topology evidence="1">Multi-pass membrane protein</topology>
    </subcellularLocation>
    <subcellularLocation>
        <location evidence="6">Membrane</location>
        <topology evidence="6">Multi-pass membrane protein</topology>
    </subcellularLocation>
</comment>
<evidence type="ECO:0000256" key="6">
    <source>
        <dbReference type="RuleBase" id="RU004057"/>
    </source>
</evidence>
<evidence type="ECO:0000259" key="8">
    <source>
        <dbReference type="Pfam" id="PF01618"/>
    </source>
</evidence>
<dbReference type="GO" id="GO:0017038">
    <property type="term" value="P:protein import"/>
    <property type="evidence" value="ECO:0007669"/>
    <property type="project" value="TreeGrafter"/>
</dbReference>
<organism evidence="9 10">
    <name type="scientific">Candidatus Wallbacteria bacterium GWC2_49_35</name>
    <dbReference type="NCBI Taxonomy" id="1817813"/>
    <lineage>
        <taxon>Bacteria</taxon>
        <taxon>Candidatus Walliibacteriota</taxon>
    </lineage>
</organism>
<dbReference type="GO" id="GO:0005886">
    <property type="term" value="C:plasma membrane"/>
    <property type="evidence" value="ECO:0007669"/>
    <property type="project" value="UniProtKB-SubCell"/>
</dbReference>
<keyword evidence="2" id="KW-1003">Cell membrane</keyword>
<reference evidence="9 10" key="1">
    <citation type="journal article" date="2016" name="Nat. Commun.">
        <title>Thousands of microbial genomes shed light on interconnected biogeochemical processes in an aquifer system.</title>
        <authorList>
            <person name="Anantharaman K."/>
            <person name="Brown C.T."/>
            <person name="Hug L.A."/>
            <person name="Sharon I."/>
            <person name="Castelle C.J."/>
            <person name="Probst A.J."/>
            <person name="Thomas B.C."/>
            <person name="Singh A."/>
            <person name="Wilkins M.J."/>
            <person name="Karaoz U."/>
            <person name="Brodie E.L."/>
            <person name="Williams K.H."/>
            <person name="Hubbard S.S."/>
            <person name="Banfield J.F."/>
        </authorList>
    </citation>
    <scope>NUCLEOTIDE SEQUENCE [LARGE SCALE GENOMIC DNA]</scope>
</reference>
<dbReference type="STRING" id="1817813.A2008_07645"/>
<keyword evidence="3 7" id="KW-0812">Transmembrane</keyword>
<comment type="caution">
    <text evidence="9">The sequence shown here is derived from an EMBL/GenBank/DDBJ whole genome shotgun (WGS) entry which is preliminary data.</text>
</comment>
<comment type="similarity">
    <text evidence="6">Belongs to the exbB/tolQ family.</text>
</comment>
<gene>
    <name evidence="9" type="ORF">A2008_07645</name>
</gene>
<evidence type="ECO:0000256" key="1">
    <source>
        <dbReference type="ARBA" id="ARBA00004651"/>
    </source>
</evidence>
<dbReference type="InterPro" id="IPR050790">
    <property type="entry name" value="ExbB/TolQ_transport"/>
</dbReference>
<dbReference type="PANTHER" id="PTHR30625:SF3">
    <property type="entry name" value="TOL-PAL SYSTEM PROTEIN TOLQ"/>
    <property type="match status" value="1"/>
</dbReference>